<reference evidence="9" key="1">
    <citation type="submission" date="2022-08" db="EMBL/GenBank/DDBJ databases">
        <authorList>
            <person name="Kim S.-J."/>
        </authorList>
    </citation>
    <scope>NUCLEOTIDE SEQUENCE</scope>
    <source>
        <strain evidence="9">KJ</strain>
    </source>
</reference>
<proteinExistence type="predicted"/>
<keyword evidence="9" id="KW-0966">Cell projection</keyword>
<dbReference type="GO" id="GO:0046872">
    <property type="term" value="F:metal ion binding"/>
    <property type="evidence" value="ECO:0007669"/>
    <property type="project" value="UniProtKB-KW"/>
</dbReference>
<keyword evidence="1" id="KW-0963">Cytoplasm</keyword>
<name>A0AAP5QIU2_9BURK</name>
<evidence type="ECO:0000256" key="5">
    <source>
        <dbReference type="ARBA" id="ARBA00023015"/>
    </source>
</evidence>
<dbReference type="GO" id="GO:0045893">
    <property type="term" value="P:positive regulation of DNA-templated transcription"/>
    <property type="evidence" value="ECO:0007669"/>
    <property type="project" value="InterPro"/>
</dbReference>
<keyword evidence="2" id="KW-0479">Metal-binding</keyword>
<dbReference type="GO" id="GO:0003677">
    <property type="term" value="F:DNA binding"/>
    <property type="evidence" value="ECO:0007669"/>
    <property type="project" value="UniProtKB-KW"/>
</dbReference>
<dbReference type="SUPFAM" id="SSF160930">
    <property type="entry name" value="FlhC-like"/>
    <property type="match status" value="1"/>
</dbReference>
<keyword evidence="3" id="KW-1005">Bacterial flagellum biogenesis</keyword>
<comment type="caution">
    <text evidence="9">The sequence shown here is derived from an EMBL/GenBank/DDBJ whole genome shotgun (WGS) entry which is preliminary data.</text>
</comment>
<gene>
    <name evidence="9" type="ORF">ParKJ_36905</name>
</gene>
<evidence type="ECO:0000256" key="3">
    <source>
        <dbReference type="ARBA" id="ARBA00022795"/>
    </source>
</evidence>
<dbReference type="AlphaFoldDB" id="A0AAP5QIU2"/>
<dbReference type="GO" id="GO:1902208">
    <property type="term" value="P:regulation of bacterial-type flagellum assembly"/>
    <property type="evidence" value="ECO:0007669"/>
    <property type="project" value="InterPro"/>
</dbReference>
<sequence length="395" mass="44631">MENKENYRAVDRLYVPDWLTEQIQVANFNLVDHMKWLLQQDSRFNEVFNVELKDLDQLQLNQSSLRNLLRAPFLMVEPTLQTVEDWRCFVDDTATTVAVDILRRKTPELDALASYAVGHQNVAFLSLATQILNMSVLAAPLLGITTGVAKYLLTVPSYRLNLALQRMNGLPLFRWRFNSPSFWFEFVGSTLTDEMIAHQIMFTSPAQAGDLPGDARWGELRLGRAKNEAFAGALLAYGLRASTATALFNLTQNQMRGLYFKIHGKSSPCGNTANSLPWFVETPQHRLHATVYAWLYRSAVAMGALPPEALIATNDVYDRLFGGNRVISADRGWNLIRSMAADTRLTTAPCRTCTTHYVVSNNDAKIEMHNRFCCPACQQQLGMKRRAGRRKVYDA</sequence>
<evidence type="ECO:0000256" key="1">
    <source>
        <dbReference type="ARBA" id="ARBA00022490"/>
    </source>
</evidence>
<evidence type="ECO:0000256" key="6">
    <source>
        <dbReference type="ARBA" id="ARBA00023125"/>
    </source>
</evidence>
<evidence type="ECO:0000256" key="4">
    <source>
        <dbReference type="ARBA" id="ARBA00022833"/>
    </source>
</evidence>
<keyword evidence="9" id="KW-0282">Flagellum</keyword>
<evidence type="ECO:0000256" key="7">
    <source>
        <dbReference type="ARBA" id="ARBA00023159"/>
    </source>
</evidence>
<keyword evidence="8" id="KW-0804">Transcription</keyword>
<keyword evidence="7" id="KW-0010">Activator</keyword>
<evidence type="ECO:0000256" key="2">
    <source>
        <dbReference type="ARBA" id="ARBA00022723"/>
    </source>
</evidence>
<dbReference type="GO" id="GO:0044781">
    <property type="term" value="P:bacterial-type flagellum organization"/>
    <property type="evidence" value="ECO:0007669"/>
    <property type="project" value="UniProtKB-KW"/>
</dbReference>
<keyword evidence="5" id="KW-0805">Transcription regulation</keyword>
<dbReference type="Pfam" id="PF05280">
    <property type="entry name" value="FlhC"/>
    <property type="match status" value="1"/>
</dbReference>
<accession>A0AAP5QIU2</accession>
<evidence type="ECO:0000313" key="9">
    <source>
        <dbReference type="EMBL" id="MDT8843022.1"/>
    </source>
</evidence>
<evidence type="ECO:0000256" key="8">
    <source>
        <dbReference type="ARBA" id="ARBA00023163"/>
    </source>
</evidence>
<keyword evidence="4" id="KW-0862">Zinc</keyword>
<dbReference type="InterPro" id="IPR007944">
    <property type="entry name" value="FlhC"/>
</dbReference>
<keyword evidence="9" id="KW-0969">Cilium</keyword>
<keyword evidence="6" id="KW-0238">DNA-binding</keyword>
<dbReference type="Proteomes" id="UP001246473">
    <property type="component" value="Unassembled WGS sequence"/>
</dbReference>
<protein>
    <submittedName>
        <fullName evidence="9">Flagellar transcriptional regulator FlhC</fullName>
    </submittedName>
</protein>
<organism evidence="9 10">
    <name type="scientific">Paraburkholderia fungorum</name>
    <dbReference type="NCBI Taxonomy" id="134537"/>
    <lineage>
        <taxon>Bacteria</taxon>
        <taxon>Pseudomonadati</taxon>
        <taxon>Pseudomonadota</taxon>
        <taxon>Betaproteobacteria</taxon>
        <taxon>Burkholderiales</taxon>
        <taxon>Burkholderiaceae</taxon>
        <taxon>Paraburkholderia</taxon>
    </lineage>
</organism>
<dbReference type="EMBL" id="JANSLM010000021">
    <property type="protein sequence ID" value="MDT8843022.1"/>
    <property type="molecule type" value="Genomic_DNA"/>
</dbReference>
<evidence type="ECO:0000313" key="10">
    <source>
        <dbReference type="Proteomes" id="UP001246473"/>
    </source>
</evidence>
<dbReference type="RefSeq" id="WP_315697462.1">
    <property type="nucleotide sequence ID" value="NZ_JANSLM010000021.1"/>
</dbReference>